<protein>
    <submittedName>
        <fullName evidence="1">Uncharacterized protein</fullName>
    </submittedName>
</protein>
<name>A0AA88KTJ5_ARTSF</name>
<comment type="caution">
    <text evidence="1">The sequence shown here is derived from an EMBL/GenBank/DDBJ whole genome shotgun (WGS) entry which is preliminary data.</text>
</comment>
<dbReference type="EMBL" id="JAVRJZ010000020">
    <property type="protein sequence ID" value="KAK2706168.1"/>
    <property type="molecule type" value="Genomic_DNA"/>
</dbReference>
<keyword evidence="2" id="KW-1185">Reference proteome</keyword>
<organism evidence="1 2">
    <name type="scientific">Artemia franciscana</name>
    <name type="common">Brine shrimp</name>
    <name type="synonym">Artemia sanfranciscana</name>
    <dbReference type="NCBI Taxonomy" id="6661"/>
    <lineage>
        <taxon>Eukaryota</taxon>
        <taxon>Metazoa</taxon>
        <taxon>Ecdysozoa</taxon>
        <taxon>Arthropoda</taxon>
        <taxon>Crustacea</taxon>
        <taxon>Branchiopoda</taxon>
        <taxon>Anostraca</taxon>
        <taxon>Artemiidae</taxon>
        <taxon>Artemia</taxon>
    </lineage>
</organism>
<evidence type="ECO:0000313" key="2">
    <source>
        <dbReference type="Proteomes" id="UP001187531"/>
    </source>
</evidence>
<sequence length="121" mass="13857">MEATYTPLLCTRLMYDGYVVPLVIQRIHEVKVETAIFTEKNQNEDANMRSEYNILSNKTSKALLPFAKSYLYETGFSALAETKLKYCTRLVAEGELRVAISSLTPTFDRLCNNYRKAHPSH</sequence>
<evidence type="ECO:0000313" key="1">
    <source>
        <dbReference type="EMBL" id="KAK2706168.1"/>
    </source>
</evidence>
<reference evidence="1" key="1">
    <citation type="submission" date="2023-07" db="EMBL/GenBank/DDBJ databases">
        <title>Chromosome-level genome assembly of Artemia franciscana.</title>
        <authorList>
            <person name="Jo E."/>
        </authorList>
    </citation>
    <scope>NUCLEOTIDE SEQUENCE</scope>
    <source>
        <tissue evidence="1">Whole body</tissue>
    </source>
</reference>
<dbReference type="AlphaFoldDB" id="A0AA88KTJ5"/>
<gene>
    <name evidence="1" type="ORF">QYM36_016264</name>
</gene>
<accession>A0AA88KTJ5</accession>
<proteinExistence type="predicted"/>
<dbReference type="Proteomes" id="UP001187531">
    <property type="component" value="Unassembled WGS sequence"/>
</dbReference>